<feature type="region of interest" description="Disordered" evidence="1">
    <location>
        <begin position="26"/>
        <end position="53"/>
    </location>
</feature>
<evidence type="ECO:0000313" key="2">
    <source>
        <dbReference type="EMBL" id="KKL82822.1"/>
    </source>
</evidence>
<protein>
    <submittedName>
        <fullName evidence="2">Uncharacterized protein</fullName>
    </submittedName>
</protein>
<organism evidence="2">
    <name type="scientific">marine sediment metagenome</name>
    <dbReference type="NCBI Taxonomy" id="412755"/>
    <lineage>
        <taxon>unclassified sequences</taxon>
        <taxon>metagenomes</taxon>
        <taxon>ecological metagenomes</taxon>
    </lineage>
</organism>
<accession>A0A0F9I5Y9</accession>
<sequence>MPFKDPEVARAKSAERMRKWRAEAVTPNVTPSEATTRVTPAVTPGPAPLHPVTPSEELLREPVASIPRRRRGGLKMGFEPWRVHEGPVPEVDLDGNIIPEDS</sequence>
<dbReference type="EMBL" id="LAZR01022163">
    <property type="protein sequence ID" value="KKL82822.1"/>
    <property type="molecule type" value="Genomic_DNA"/>
</dbReference>
<comment type="caution">
    <text evidence="2">The sequence shown here is derived from an EMBL/GenBank/DDBJ whole genome shotgun (WGS) entry which is preliminary data.</text>
</comment>
<feature type="compositionally biased region" description="Polar residues" evidence="1">
    <location>
        <begin position="27"/>
        <end position="38"/>
    </location>
</feature>
<proteinExistence type="predicted"/>
<evidence type="ECO:0000256" key="1">
    <source>
        <dbReference type="SAM" id="MobiDB-lite"/>
    </source>
</evidence>
<dbReference type="AlphaFoldDB" id="A0A0F9I5Y9"/>
<gene>
    <name evidence="2" type="ORF">LCGC14_1980880</name>
</gene>
<reference evidence="2" key="1">
    <citation type="journal article" date="2015" name="Nature">
        <title>Complex archaea that bridge the gap between prokaryotes and eukaryotes.</title>
        <authorList>
            <person name="Spang A."/>
            <person name="Saw J.H."/>
            <person name="Jorgensen S.L."/>
            <person name="Zaremba-Niedzwiedzka K."/>
            <person name="Martijn J."/>
            <person name="Lind A.E."/>
            <person name="van Eijk R."/>
            <person name="Schleper C."/>
            <person name="Guy L."/>
            <person name="Ettema T.J."/>
        </authorList>
    </citation>
    <scope>NUCLEOTIDE SEQUENCE</scope>
</reference>
<name>A0A0F9I5Y9_9ZZZZ</name>